<evidence type="ECO:0000313" key="3">
    <source>
        <dbReference type="EMBL" id="GAA2644696.1"/>
    </source>
</evidence>
<feature type="region of interest" description="Disordered" evidence="1">
    <location>
        <begin position="23"/>
        <end position="46"/>
    </location>
</feature>
<sequence>MRIRLVIAAVALAAAAVLAGAATASADDTDSPFSNADFSVGNVYSN</sequence>
<keyword evidence="4" id="KW-1185">Reference proteome</keyword>
<accession>A0ABN3R611</accession>
<evidence type="ECO:0000313" key="4">
    <source>
        <dbReference type="Proteomes" id="UP001500994"/>
    </source>
</evidence>
<keyword evidence="2" id="KW-0732">Signal</keyword>
<dbReference type="Proteomes" id="UP001500994">
    <property type="component" value="Unassembled WGS sequence"/>
</dbReference>
<name>A0ABN3R611_9ACTN</name>
<feature type="chain" id="PRO_5045241087" evidence="2">
    <location>
        <begin position="27"/>
        <end position="46"/>
    </location>
</feature>
<feature type="signal peptide" evidence="2">
    <location>
        <begin position="1"/>
        <end position="26"/>
    </location>
</feature>
<evidence type="ECO:0000256" key="1">
    <source>
        <dbReference type="SAM" id="MobiDB-lite"/>
    </source>
</evidence>
<gene>
    <name evidence="3" type="ORF">GCM10009864_03230</name>
</gene>
<dbReference type="EMBL" id="BAAARK010000001">
    <property type="protein sequence ID" value="GAA2644696.1"/>
    <property type="molecule type" value="Genomic_DNA"/>
</dbReference>
<comment type="caution">
    <text evidence="3">The sequence shown here is derived from an EMBL/GenBank/DDBJ whole genome shotgun (WGS) entry which is preliminary data.</text>
</comment>
<organism evidence="3 4">
    <name type="scientific">Streptomyces lunalinharesii</name>
    <dbReference type="NCBI Taxonomy" id="333384"/>
    <lineage>
        <taxon>Bacteria</taxon>
        <taxon>Bacillati</taxon>
        <taxon>Actinomycetota</taxon>
        <taxon>Actinomycetes</taxon>
        <taxon>Kitasatosporales</taxon>
        <taxon>Streptomycetaceae</taxon>
        <taxon>Streptomyces</taxon>
    </lineage>
</organism>
<reference evidence="3 4" key="1">
    <citation type="journal article" date="2019" name="Int. J. Syst. Evol. Microbiol.">
        <title>The Global Catalogue of Microorganisms (GCM) 10K type strain sequencing project: providing services to taxonomists for standard genome sequencing and annotation.</title>
        <authorList>
            <consortium name="The Broad Institute Genomics Platform"/>
            <consortium name="The Broad Institute Genome Sequencing Center for Infectious Disease"/>
            <person name="Wu L."/>
            <person name="Ma J."/>
        </authorList>
    </citation>
    <scope>NUCLEOTIDE SEQUENCE [LARGE SCALE GENOMIC DNA]</scope>
    <source>
        <strain evidence="3 4">JCM 16374</strain>
    </source>
</reference>
<feature type="compositionally biased region" description="Polar residues" evidence="1">
    <location>
        <begin position="31"/>
        <end position="46"/>
    </location>
</feature>
<evidence type="ECO:0000256" key="2">
    <source>
        <dbReference type="SAM" id="SignalP"/>
    </source>
</evidence>
<dbReference type="RefSeq" id="WP_275461748.1">
    <property type="nucleotide sequence ID" value="NZ_BAAARK010000001.1"/>
</dbReference>
<protein>
    <submittedName>
        <fullName evidence="3">Uncharacterized protein</fullName>
    </submittedName>
</protein>
<proteinExistence type="predicted"/>